<dbReference type="PANTHER" id="PTHR38768:SF1">
    <property type="entry name" value="UPF0502 PROTEIN YCEH"/>
    <property type="match status" value="1"/>
</dbReference>
<dbReference type="SUPFAM" id="SSF46785">
    <property type="entry name" value="Winged helix' DNA-binding domain"/>
    <property type="match status" value="2"/>
</dbReference>
<dbReference type="AlphaFoldDB" id="A0A975CJZ6"/>
<protein>
    <submittedName>
        <fullName evidence="2">YceH family protein</fullName>
    </submittedName>
</protein>
<evidence type="ECO:0000256" key="1">
    <source>
        <dbReference type="HAMAP-Rule" id="MF_01584"/>
    </source>
</evidence>
<evidence type="ECO:0000313" key="2">
    <source>
        <dbReference type="EMBL" id="QTD46466.1"/>
    </source>
</evidence>
<dbReference type="KEGG" id="otd:J1M35_06165"/>
<keyword evidence="3" id="KW-1185">Reference proteome</keyword>
<dbReference type="PANTHER" id="PTHR38768">
    <property type="entry name" value="UPF0502 PROTEIN YCEH"/>
    <property type="match status" value="1"/>
</dbReference>
<proteinExistence type="inferred from homology"/>
<dbReference type="Pfam" id="PF04337">
    <property type="entry name" value="DUF480"/>
    <property type="match status" value="1"/>
</dbReference>
<gene>
    <name evidence="2" type="ORF">J1M35_06165</name>
</gene>
<dbReference type="InterPro" id="IPR036388">
    <property type="entry name" value="WH-like_DNA-bd_sf"/>
</dbReference>
<accession>A0A975CJZ6</accession>
<dbReference type="HAMAP" id="MF_01584">
    <property type="entry name" value="UPF0502"/>
    <property type="match status" value="1"/>
</dbReference>
<dbReference type="EMBL" id="CP071796">
    <property type="protein sequence ID" value="QTD46466.1"/>
    <property type="molecule type" value="Genomic_DNA"/>
</dbReference>
<dbReference type="InterPro" id="IPR036390">
    <property type="entry name" value="WH_DNA-bd_sf"/>
</dbReference>
<reference evidence="2" key="1">
    <citation type="submission" date="2021-03" db="EMBL/GenBank/DDBJ databases">
        <title>Ottowia sp. 27C isolated from the cloaca of a Giant Asian pond turtle (Heosemys grandis).</title>
        <authorList>
            <person name="Spergser J."/>
            <person name="Busse H.-J."/>
        </authorList>
    </citation>
    <scope>NUCLEOTIDE SEQUENCE</scope>
    <source>
        <strain evidence="2">27C</strain>
    </source>
</reference>
<dbReference type="Proteomes" id="UP000663903">
    <property type="component" value="Chromosome"/>
</dbReference>
<evidence type="ECO:0000313" key="3">
    <source>
        <dbReference type="Proteomes" id="UP000663903"/>
    </source>
</evidence>
<name>A0A975CJZ6_9BURK</name>
<dbReference type="Gene3D" id="1.10.10.10">
    <property type="entry name" value="Winged helix-like DNA-binding domain superfamily/Winged helix DNA-binding domain"/>
    <property type="match status" value="2"/>
</dbReference>
<dbReference type="InterPro" id="IPR007432">
    <property type="entry name" value="DUF480"/>
</dbReference>
<organism evidence="2 3">
    <name type="scientific">Ottowia testudinis</name>
    <dbReference type="NCBI Taxonomy" id="2816950"/>
    <lineage>
        <taxon>Bacteria</taxon>
        <taxon>Pseudomonadati</taxon>
        <taxon>Pseudomonadota</taxon>
        <taxon>Betaproteobacteria</taxon>
        <taxon>Burkholderiales</taxon>
        <taxon>Comamonadaceae</taxon>
        <taxon>Ottowia</taxon>
    </lineage>
</organism>
<dbReference type="RefSeq" id="WP_208010365.1">
    <property type="nucleotide sequence ID" value="NZ_CP071796.1"/>
</dbReference>
<comment type="similarity">
    <text evidence="1">Belongs to the UPF0502 family.</text>
</comment>
<sequence length="236" mass="25521">MNTIRPLSPTEARVLATLMEKARTVPDTYPLSLNGVVTGCNQKTSREPVMNVTEAEAQAALDDLKTLGLVTQQHGSRVAKYEHHFQRGMGVPEQSAVLLGLLMLRGPQTAGELRINTERWYRFADISSVEGFLHELAERGDDKGGPLVIKLPRTPGTREDRWAHLLCGPMENTPHLIAACAGSAGASGQNDRLSLLEAEVAALRATVERLCAELGVSPVQPEAANAHAKNEDSLET</sequence>